<reference evidence="1" key="2">
    <citation type="submission" date="2021-12" db="EMBL/GenBank/DDBJ databases">
        <title>Resequencing data analysis of finger millet.</title>
        <authorList>
            <person name="Hatakeyama M."/>
            <person name="Aluri S."/>
            <person name="Balachadran M.T."/>
            <person name="Sivarajan S.R."/>
            <person name="Poveda L."/>
            <person name="Shimizu-Inatsugi R."/>
            <person name="Schlapbach R."/>
            <person name="Sreeman S.M."/>
            <person name="Shimizu K.K."/>
        </authorList>
    </citation>
    <scope>NUCLEOTIDE SEQUENCE</scope>
</reference>
<proteinExistence type="predicted"/>
<dbReference type="Proteomes" id="UP001054889">
    <property type="component" value="Unassembled WGS sequence"/>
</dbReference>
<evidence type="ECO:0008006" key="3">
    <source>
        <dbReference type="Google" id="ProtNLM"/>
    </source>
</evidence>
<protein>
    <recommendedName>
        <fullName evidence="3">RNA-binding protein</fullName>
    </recommendedName>
</protein>
<name>A0AAV5C3P2_ELECO</name>
<evidence type="ECO:0000313" key="1">
    <source>
        <dbReference type="EMBL" id="GJM92393.1"/>
    </source>
</evidence>
<dbReference type="AlphaFoldDB" id="A0AAV5C3P2"/>
<evidence type="ECO:0000313" key="2">
    <source>
        <dbReference type="Proteomes" id="UP001054889"/>
    </source>
</evidence>
<gene>
    <name evidence="1" type="primary">ga08866</name>
    <name evidence="1" type="ORF">PR202_ga08866</name>
</gene>
<comment type="caution">
    <text evidence="1">The sequence shown here is derived from an EMBL/GenBank/DDBJ whole genome shotgun (WGS) entry which is preliminary data.</text>
</comment>
<dbReference type="EMBL" id="BQKI01000004">
    <property type="protein sequence ID" value="GJM92393.1"/>
    <property type="molecule type" value="Genomic_DNA"/>
</dbReference>
<keyword evidence="2" id="KW-1185">Reference proteome</keyword>
<organism evidence="1 2">
    <name type="scientific">Eleusine coracana subsp. coracana</name>
    <dbReference type="NCBI Taxonomy" id="191504"/>
    <lineage>
        <taxon>Eukaryota</taxon>
        <taxon>Viridiplantae</taxon>
        <taxon>Streptophyta</taxon>
        <taxon>Embryophyta</taxon>
        <taxon>Tracheophyta</taxon>
        <taxon>Spermatophyta</taxon>
        <taxon>Magnoliopsida</taxon>
        <taxon>Liliopsida</taxon>
        <taxon>Poales</taxon>
        <taxon>Poaceae</taxon>
        <taxon>PACMAD clade</taxon>
        <taxon>Chloridoideae</taxon>
        <taxon>Cynodonteae</taxon>
        <taxon>Eleusininae</taxon>
        <taxon>Eleusine</taxon>
    </lineage>
</organism>
<accession>A0AAV5C3P2</accession>
<reference evidence="1" key="1">
    <citation type="journal article" date="2018" name="DNA Res.">
        <title>Multiple hybrid de novo genome assembly of finger millet, an orphan allotetraploid crop.</title>
        <authorList>
            <person name="Hatakeyama M."/>
            <person name="Aluri S."/>
            <person name="Balachadran M.T."/>
            <person name="Sivarajan S.R."/>
            <person name="Patrignani A."/>
            <person name="Gruter S."/>
            <person name="Poveda L."/>
            <person name="Shimizu-Inatsugi R."/>
            <person name="Baeten J."/>
            <person name="Francoijs K.J."/>
            <person name="Nataraja K.N."/>
            <person name="Reddy Y.A.N."/>
            <person name="Phadnis S."/>
            <person name="Ravikumar R.L."/>
            <person name="Schlapbach R."/>
            <person name="Sreeman S.M."/>
            <person name="Shimizu K.K."/>
        </authorList>
    </citation>
    <scope>NUCLEOTIDE SEQUENCE</scope>
</reference>
<sequence>MKSFSQQAGIQGGLGAAFSSHATFPHYAIPQGLPYHVYGANISSIPSHCRYSPYAPEYSYPPSYYNIYGGSQYPFYGGAAAGMVTGTSPFYPYFQFGQSGNTTTNYTTGQGYNLQYPQMFHFSTVASTAAAVTGFAQQYGGPLSLAASPQAQAGTTTFIVCIDFNTL</sequence>